<feature type="region of interest" description="Disordered" evidence="1">
    <location>
        <begin position="39"/>
        <end position="63"/>
    </location>
</feature>
<sequence length="77" mass="8305">MFAQRQGNDQRSAERHRGACRSCCIVRCRFGSTRAAQLPLSRSKPVAGTPAPPSMSTSGDHTGGAACRLLLRVVHIR</sequence>
<protein>
    <submittedName>
        <fullName evidence="2">Uncharacterized protein</fullName>
    </submittedName>
</protein>
<reference evidence="2" key="2">
    <citation type="submission" date="2020-10" db="EMBL/GenBank/DDBJ databases">
        <authorList>
            <person name="Cooper E.A."/>
            <person name="Brenton Z.W."/>
            <person name="Flinn B.S."/>
            <person name="Jenkins J."/>
            <person name="Shu S."/>
            <person name="Flowers D."/>
            <person name="Luo F."/>
            <person name="Wang Y."/>
            <person name="Xia P."/>
            <person name="Barry K."/>
            <person name="Daum C."/>
            <person name="Lipzen A."/>
            <person name="Yoshinaga Y."/>
            <person name="Schmutz J."/>
            <person name="Saski C."/>
            <person name="Vermerris W."/>
            <person name="Kresovich S."/>
        </authorList>
    </citation>
    <scope>NUCLEOTIDE SEQUENCE</scope>
</reference>
<accession>A0A921Q4A1</accession>
<dbReference type="EMBL" id="CM027689">
    <property type="protein sequence ID" value="KAG0513967.1"/>
    <property type="molecule type" value="Genomic_DNA"/>
</dbReference>
<evidence type="ECO:0000256" key="1">
    <source>
        <dbReference type="SAM" id="MobiDB-lite"/>
    </source>
</evidence>
<name>A0A921Q4A1_SORBI</name>
<comment type="caution">
    <text evidence="2">The sequence shown here is derived from an EMBL/GenBank/DDBJ whole genome shotgun (WGS) entry which is preliminary data.</text>
</comment>
<gene>
    <name evidence="2" type="ORF">BDA96_10G148700</name>
</gene>
<dbReference type="AlphaFoldDB" id="A0A921Q4A1"/>
<proteinExistence type="predicted"/>
<organism evidence="2 3">
    <name type="scientific">Sorghum bicolor</name>
    <name type="common">Sorghum</name>
    <name type="synonym">Sorghum vulgare</name>
    <dbReference type="NCBI Taxonomy" id="4558"/>
    <lineage>
        <taxon>Eukaryota</taxon>
        <taxon>Viridiplantae</taxon>
        <taxon>Streptophyta</taxon>
        <taxon>Embryophyta</taxon>
        <taxon>Tracheophyta</taxon>
        <taxon>Spermatophyta</taxon>
        <taxon>Magnoliopsida</taxon>
        <taxon>Liliopsida</taxon>
        <taxon>Poales</taxon>
        <taxon>Poaceae</taxon>
        <taxon>PACMAD clade</taxon>
        <taxon>Panicoideae</taxon>
        <taxon>Andropogonodae</taxon>
        <taxon>Andropogoneae</taxon>
        <taxon>Sorghinae</taxon>
        <taxon>Sorghum</taxon>
    </lineage>
</organism>
<evidence type="ECO:0000313" key="2">
    <source>
        <dbReference type="EMBL" id="KAG0513967.1"/>
    </source>
</evidence>
<reference evidence="2" key="1">
    <citation type="journal article" date="2019" name="BMC Genomics">
        <title>A new reference genome for Sorghum bicolor reveals high levels of sequence similarity between sweet and grain genotypes: implications for the genetics of sugar metabolism.</title>
        <authorList>
            <person name="Cooper E.A."/>
            <person name="Brenton Z.W."/>
            <person name="Flinn B.S."/>
            <person name="Jenkins J."/>
            <person name="Shu S."/>
            <person name="Flowers D."/>
            <person name="Luo F."/>
            <person name="Wang Y."/>
            <person name="Xia P."/>
            <person name="Barry K."/>
            <person name="Daum C."/>
            <person name="Lipzen A."/>
            <person name="Yoshinaga Y."/>
            <person name="Schmutz J."/>
            <person name="Saski C."/>
            <person name="Vermerris W."/>
            <person name="Kresovich S."/>
        </authorList>
    </citation>
    <scope>NUCLEOTIDE SEQUENCE</scope>
</reference>
<evidence type="ECO:0000313" key="3">
    <source>
        <dbReference type="Proteomes" id="UP000807115"/>
    </source>
</evidence>
<dbReference type="Proteomes" id="UP000807115">
    <property type="component" value="Chromosome 10"/>
</dbReference>